<feature type="compositionally biased region" description="Low complexity" evidence="1">
    <location>
        <begin position="508"/>
        <end position="519"/>
    </location>
</feature>
<protein>
    <recommendedName>
        <fullName evidence="4">E3 ubiquitin-protein ligase</fullName>
    </recommendedName>
</protein>
<feature type="compositionally biased region" description="Basic and acidic residues" evidence="1">
    <location>
        <begin position="622"/>
        <end position="646"/>
    </location>
</feature>
<evidence type="ECO:0000313" key="2">
    <source>
        <dbReference type="EMBL" id="KAK4136538.1"/>
    </source>
</evidence>
<feature type="region of interest" description="Disordered" evidence="1">
    <location>
        <begin position="115"/>
        <end position="160"/>
    </location>
</feature>
<gene>
    <name evidence="2" type="ORF">BT67DRAFT_183056</name>
</gene>
<comment type="caution">
    <text evidence="2">The sequence shown here is derived from an EMBL/GenBank/DDBJ whole genome shotgun (WGS) entry which is preliminary data.</text>
</comment>
<evidence type="ECO:0000313" key="3">
    <source>
        <dbReference type="Proteomes" id="UP001304895"/>
    </source>
</evidence>
<accession>A0AAN6ZG30</accession>
<dbReference type="Proteomes" id="UP001304895">
    <property type="component" value="Unassembled WGS sequence"/>
</dbReference>
<reference evidence="2" key="2">
    <citation type="submission" date="2023-05" db="EMBL/GenBank/DDBJ databases">
        <authorList>
            <consortium name="Lawrence Berkeley National Laboratory"/>
            <person name="Steindorff A."/>
            <person name="Hensen N."/>
            <person name="Bonometti L."/>
            <person name="Westerberg I."/>
            <person name="Brannstrom I.O."/>
            <person name="Guillou S."/>
            <person name="Cros-Aarteil S."/>
            <person name="Calhoun S."/>
            <person name="Haridas S."/>
            <person name="Kuo A."/>
            <person name="Mondo S."/>
            <person name="Pangilinan J."/>
            <person name="Riley R."/>
            <person name="Labutti K."/>
            <person name="Andreopoulos B."/>
            <person name="Lipzen A."/>
            <person name="Chen C."/>
            <person name="Yanf M."/>
            <person name="Daum C."/>
            <person name="Ng V."/>
            <person name="Clum A."/>
            <person name="Ohm R."/>
            <person name="Martin F."/>
            <person name="Silar P."/>
            <person name="Natvig D."/>
            <person name="Lalanne C."/>
            <person name="Gautier V."/>
            <person name="Ament-Velasquez S.L."/>
            <person name="Kruys A."/>
            <person name="Hutchinson M.I."/>
            <person name="Powell A.J."/>
            <person name="Barry K."/>
            <person name="Miller A.N."/>
            <person name="Grigoriev I.V."/>
            <person name="Debuchy R."/>
            <person name="Gladieux P."/>
            <person name="Thoren M.H."/>
            <person name="Johannesson H."/>
        </authorList>
    </citation>
    <scope>NUCLEOTIDE SEQUENCE</scope>
    <source>
        <strain evidence="2">CBS 123565</strain>
    </source>
</reference>
<name>A0AAN6ZG30_9PEZI</name>
<evidence type="ECO:0000256" key="1">
    <source>
        <dbReference type="SAM" id="MobiDB-lite"/>
    </source>
</evidence>
<feature type="compositionally biased region" description="Polar residues" evidence="1">
    <location>
        <begin position="145"/>
        <end position="160"/>
    </location>
</feature>
<reference evidence="2" key="1">
    <citation type="journal article" date="2023" name="Mol. Phylogenet. Evol.">
        <title>Genome-scale phylogeny and comparative genomics of the fungal order Sordariales.</title>
        <authorList>
            <person name="Hensen N."/>
            <person name="Bonometti L."/>
            <person name="Westerberg I."/>
            <person name="Brannstrom I.O."/>
            <person name="Guillou S."/>
            <person name="Cros-Aarteil S."/>
            <person name="Calhoun S."/>
            <person name="Haridas S."/>
            <person name="Kuo A."/>
            <person name="Mondo S."/>
            <person name="Pangilinan J."/>
            <person name="Riley R."/>
            <person name="LaButti K."/>
            <person name="Andreopoulos B."/>
            <person name="Lipzen A."/>
            <person name="Chen C."/>
            <person name="Yan M."/>
            <person name="Daum C."/>
            <person name="Ng V."/>
            <person name="Clum A."/>
            <person name="Steindorff A."/>
            <person name="Ohm R.A."/>
            <person name="Martin F."/>
            <person name="Silar P."/>
            <person name="Natvig D.O."/>
            <person name="Lalanne C."/>
            <person name="Gautier V."/>
            <person name="Ament-Velasquez S.L."/>
            <person name="Kruys A."/>
            <person name="Hutchinson M.I."/>
            <person name="Powell A.J."/>
            <person name="Barry K."/>
            <person name="Miller A.N."/>
            <person name="Grigoriev I.V."/>
            <person name="Debuchy R."/>
            <person name="Gladieux P."/>
            <person name="Hiltunen Thoren M."/>
            <person name="Johannesson H."/>
        </authorList>
    </citation>
    <scope>NUCLEOTIDE SEQUENCE</scope>
    <source>
        <strain evidence="2">CBS 123565</strain>
    </source>
</reference>
<dbReference type="InterPro" id="IPR042065">
    <property type="entry name" value="E3_ELL-like"/>
</dbReference>
<evidence type="ECO:0008006" key="4">
    <source>
        <dbReference type="Google" id="ProtNLM"/>
    </source>
</evidence>
<keyword evidence="3" id="KW-1185">Reference proteome</keyword>
<feature type="compositionally biased region" description="Polar residues" evidence="1">
    <location>
        <begin position="584"/>
        <end position="593"/>
    </location>
</feature>
<feature type="compositionally biased region" description="Low complexity" evidence="1">
    <location>
        <begin position="605"/>
        <end position="617"/>
    </location>
</feature>
<feature type="region of interest" description="Disordered" evidence="1">
    <location>
        <begin position="359"/>
        <end position="687"/>
    </location>
</feature>
<dbReference type="EMBL" id="MU853403">
    <property type="protein sequence ID" value="KAK4136538.1"/>
    <property type="molecule type" value="Genomic_DNA"/>
</dbReference>
<proteinExistence type="predicted"/>
<feature type="compositionally biased region" description="Low complexity" evidence="1">
    <location>
        <begin position="436"/>
        <end position="455"/>
    </location>
</feature>
<dbReference type="AlphaFoldDB" id="A0AAN6ZG30"/>
<dbReference type="Gene3D" id="1.10.10.2670">
    <property type="entry name" value="E3 ubiquitin-protein ligase"/>
    <property type="match status" value="1"/>
</dbReference>
<dbReference type="SUPFAM" id="SSF46785">
    <property type="entry name" value="Winged helix' DNA-binding domain"/>
    <property type="match status" value="1"/>
</dbReference>
<sequence length="737" mass="79000">MVLNISEGGLLLDSSAKAMAGLPSQAFAIQLSGSDIEDMIACVQNGGGLQLSMGSNPRFLFDDHEVRIPKFPDPSGYDLFHSHSENPSSVTKLPNPTMSILDFTKQKPNAKVVKAPKGFKGSAKGEAPVKPAPLRASTKPKDSTPSHARTPDTNLDAQNQLDDDIANIQNSYAKRQGESKTTIINGLVGSKGGKVRSGKRLLEAQAAALPRPLPPSPGLSGTRSPSIALTANAAQEKAKQQRFPIIHELAVQELSWPELLAKWDEGTEEEFSVAVNKVADFDNNLHKFALSKMHWRELDVFEYPYATEEDRQKAVNNAIKQYDRMRLATSDPLWQKLLPKSERGKGISLSKLQANIVKGPTGPALKSRPDAASISGGDSEKDDSAASGATKKTKGGEPMSRSSSQTSTGRKKLSASEAQAKRLLSTSKKPAAPTVAKPSPKIPPAKAGAKPAGSKMGRVLSKEFVSESSSDDDEAPLSKTMAKSKPAAGPAPKPAERVVGAPKREAPALKPRPAPAARSVPRENEKDTIRAQGIAKPTKPTKLSAKRPRDTEDEDSSSSGTPLSKRVKAVGRALPAPAAPVKSRTASDASQNGRGVAVPKAKNLSSIKSSPLASSPPTNASDLERDRRLLGAACERDRGRQHDRDTTVSSTESDFGAASKKRAAAEPLDGPKAKRPRPSQDTMDKASKFRQFYARYEQLHHEIAAVENPDPSKVTDLLDMRDRLSRMKEEIYASIEV</sequence>
<dbReference type="InterPro" id="IPR036390">
    <property type="entry name" value="WH_DNA-bd_sf"/>
</dbReference>
<organism evidence="2 3">
    <name type="scientific">Trichocladium antarcticum</name>
    <dbReference type="NCBI Taxonomy" id="1450529"/>
    <lineage>
        <taxon>Eukaryota</taxon>
        <taxon>Fungi</taxon>
        <taxon>Dikarya</taxon>
        <taxon>Ascomycota</taxon>
        <taxon>Pezizomycotina</taxon>
        <taxon>Sordariomycetes</taxon>
        <taxon>Sordariomycetidae</taxon>
        <taxon>Sordariales</taxon>
        <taxon>Chaetomiaceae</taxon>
        <taxon>Trichocladium</taxon>
    </lineage>
</organism>
<feature type="compositionally biased region" description="Basic and acidic residues" evidence="1">
    <location>
        <begin position="520"/>
        <end position="529"/>
    </location>
</feature>